<keyword evidence="3" id="KW-1185">Reference proteome</keyword>
<dbReference type="EMBL" id="VDFV01000003">
    <property type="protein sequence ID" value="TNC73804.1"/>
    <property type="molecule type" value="Genomic_DNA"/>
</dbReference>
<feature type="domain" description="Glycosyltransferase subfamily 4-like N-terminal" evidence="1">
    <location>
        <begin position="20"/>
        <end position="177"/>
    </location>
</feature>
<dbReference type="AlphaFoldDB" id="A0A5C4NG60"/>
<reference evidence="2 3" key="1">
    <citation type="submission" date="2019-06" db="EMBL/GenBank/DDBJ databases">
        <authorList>
            <person name="Jiang L."/>
        </authorList>
    </citation>
    <scope>NUCLEOTIDE SEQUENCE [LARGE SCALE GENOMIC DNA]</scope>
    <source>
        <strain evidence="2 3">YIM 48858</strain>
    </source>
</reference>
<dbReference type="InterPro" id="IPR028098">
    <property type="entry name" value="Glyco_trans_4-like_N"/>
</dbReference>
<dbReference type="Pfam" id="PF13692">
    <property type="entry name" value="Glyco_trans_1_4"/>
    <property type="match status" value="1"/>
</dbReference>
<dbReference type="CDD" id="cd03811">
    <property type="entry name" value="GT4_GT28_WabH-like"/>
    <property type="match status" value="1"/>
</dbReference>
<protein>
    <submittedName>
        <fullName evidence="2">Glycosyltransferase</fullName>
    </submittedName>
</protein>
<name>A0A5C4NG60_9RHOB</name>
<sequence length="379" mass="40337">MTSPEDRPRICLAPGGIGGGGIGVVMLNLGEALRERGHPVDLLLLDEAETRAVPQGLRPVRLGRRARSALPALVRYLGEARPAVLISARDYVNLLMLAGLHRAGLRGRTRLVWTYHTHGSTQRIGVPSRMDRLAGHLADRLIRRPDARVAVSAGVAQDLEARLALPPGLVEVVDNPVWTPARLLRREDPCPHPWLAARAPGLRDSGAPVILGAGRLTAQKDFPTLLRAFARLREARPGARLVILGEGEDRPALAALGADLGLTEALDLPGHVPDALPYLARADLFALSSRWEGLPTVLIEAMGCGCAVVSTDCPSGPSEILDGGRLGPLVPPGDPARLAEAMLSALDAPGDLAARRDAALRYGSDRAARRYLEVAGLHE</sequence>
<comment type="caution">
    <text evidence="2">The sequence shown here is derived from an EMBL/GenBank/DDBJ whole genome shotgun (WGS) entry which is preliminary data.</text>
</comment>
<evidence type="ECO:0000313" key="2">
    <source>
        <dbReference type="EMBL" id="TNC73804.1"/>
    </source>
</evidence>
<dbReference type="Pfam" id="PF13439">
    <property type="entry name" value="Glyco_transf_4"/>
    <property type="match status" value="1"/>
</dbReference>
<evidence type="ECO:0000313" key="3">
    <source>
        <dbReference type="Proteomes" id="UP000305709"/>
    </source>
</evidence>
<organism evidence="2 3">
    <name type="scientific">Rubellimicrobium roseum</name>
    <dbReference type="NCBI Taxonomy" id="687525"/>
    <lineage>
        <taxon>Bacteria</taxon>
        <taxon>Pseudomonadati</taxon>
        <taxon>Pseudomonadota</taxon>
        <taxon>Alphaproteobacteria</taxon>
        <taxon>Rhodobacterales</taxon>
        <taxon>Roseobacteraceae</taxon>
        <taxon>Rubellimicrobium</taxon>
    </lineage>
</organism>
<accession>A0A5C4NG60</accession>
<dbReference type="PANTHER" id="PTHR12526">
    <property type="entry name" value="GLYCOSYLTRANSFERASE"/>
    <property type="match status" value="1"/>
</dbReference>
<dbReference type="GO" id="GO:0016757">
    <property type="term" value="F:glycosyltransferase activity"/>
    <property type="evidence" value="ECO:0007669"/>
    <property type="project" value="TreeGrafter"/>
</dbReference>
<dbReference type="Gene3D" id="3.40.50.2000">
    <property type="entry name" value="Glycogen Phosphorylase B"/>
    <property type="match status" value="2"/>
</dbReference>
<evidence type="ECO:0000259" key="1">
    <source>
        <dbReference type="Pfam" id="PF13439"/>
    </source>
</evidence>
<dbReference type="Proteomes" id="UP000305709">
    <property type="component" value="Unassembled WGS sequence"/>
</dbReference>
<dbReference type="RefSeq" id="WP_139080487.1">
    <property type="nucleotide sequence ID" value="NZ_VDFV01000003.1"/>
</dbReference>
<dbReference type="PANTHER" id="PTHR12526:SF635">
    <property type="entry name" value="GLYCOSYL TRANSFERASE GROUP 1"/>
    <property type="match status" value="1"/>
</dbReference>
<keyword evidence="2" id="KW-0808">Transferase</keyword>
<dbReference type="SUPFAM" id="SSF53756">
    <property type="entry name" value="UDP-Glycosyltransferase/glycogen phosphorylase"/>
    <property type="match status" value="1"/>
</dbReference>
<proteinExistence type="predicted"/>
<dbReference type="OrthoDB" id="9790710at2"/>
<gene>
    <name evidence="2" type="ORF">FHG71_04840</name>
</gene>